<reference evidence="2 3" key="1">
    <citation type="submission" date="2019-02" db="EMBL/GenBank/DDBJ databases">
        <title>Deep-cultivation of Planctomycetes and their phenomic and genomic characterization uncovers novel biology.</title>
        <authorList>
            <person name="Wiegand S."/>
            <person name="Jogler M."/>
            <person name="Boedeker C."/>
            <person name="Pinto D."/>
            <person name="Vollmers J."/>
            <person name="Rivas-Marin E."/>
            <person name="Kohn T."/>
            <person name="Peeters S.H."/>
            <person name="Heuer A."/>
            <person name="Rast P."/>
            <person name="Oberbeckmann S."/>
            <person name="Bunk B."/>
            <person name="Jeske O."/>
            <person name="Meyerdierks A."/>
            <person name="Storesund J.E."/>
            <person name="Kallscheuer N."/>
            <person name="Luecker S."/>
            <person name="Lage O.M."/>
            <person name="Pohl T."/>
            <person name="Merkel B.J."/>
            <person name="Hornburger P."/>
            <person name="Mueller R.-W."/>
            <person name="Bruemmer F."/>
            <person name="Labrenz M."/>
            <person name="Spormann A.M."/>
            <person name="Op den Camp H."/>
            <person name="Overmann J."/>
            <person name="Amann R."/>
            <person name="Jetten M.S.M."/>
            <person name="Mascher T."/>
            <person name="Medema M.H."/>
            <person name="Devos D.P."/>
            <person name="Kaster A.-K."/>
            <person name="Ovreas L."/>
            <person name="Rohde M."/>
            <person name="Galperin M.Y."/>
            <person name="Jogler C."/>
        </authorList>
    </citation>
    <scope>NUCLEOTIDE SEQUENCE [LARGE SCALE GENOMIC DNA]</scope>
    <source>
        <strain evidence="2 3">EC9</strain>
    </source>
</reference>
<dbReference type="InterPro" id="IPR027558">
    <property type="entry name" value="Pre_pil_HX9DG_C"/>
</dbReference>
<gene>
    <name evidence="2" type="primary">xcpT_4</name>
    <name evidence="2" type="ORF">EC9_16820</name>
</gene>
<dbReference type="InterPro" id="IPR011453">
    <property type="entry name" value="DUF1559"/>
</dbReference>
<dbReference type="PANTHER" id="PTHR30093:SF2">
    <property type="entry name" value="TYPE II SECRETION SYSTEM PROTEIN H"/>
    <property type="match status" value="1"/>
</dbReference>
<evidence type="ECO:0000259" key="1">
    <source>
        <dbReference type="Pfam" id="PF07596"/>
    </source>
</evidence>
<proteinExistence type="predicted"/>
<evidence type="ECO:0000313" key="2">
    <source>
        <dbReference type="EMBL" id="QDS87503.1"/>
    </source>
</evidence>
<dbReference type="PROSITE" id="PS00409">
    <property type="entry name" value="PROKAR_NTER_METHYL"/>
    <property type="match status" value="1"/>
</dbReference>
<dbReference type="NCBIfam" id="TIGR04294">
    <property type="entry name" value="pre_pil_HX9DG"/>
    <property type="match status" value="1"/>
</dbReference>
<dbReference type="AlphaFoldDB" id="A0A517LY10"/>
<feature type="domain" description="DUF1559" evidence="1">
    <location>
        <begin position="33"/>
        <end position="309"/>
    </location>
</feature>
<dbReference type="InterPro" id="IPR045584">
    <property type="entry name" value="Pilin-like"/>
</dbReference>
<name>A0A517LY10_9BACT</name>
<dbReference type="EMBL" id="CP036261">
    <property type="protein sequence ID" value="QDS87503.1"/>
    <property type="molecule type" value="Genomic_DNA"/>
</dbReference>
<dbReference type="SUPFAM" id="SSF54523">
    <property type="entry name" value="Pili subunits"/>
    <property type="match status" value="1"/>
</dbReference>
<protein>
    <submittedName>
        <fullName evidence="2">Type II secretion system protein G</fullName>
    </submittedName>
</protein>
<dbReference type="Gene3D" id="3.30.700.10">
    <property type="entry name" value="Glycoprotein, Type 4 Pilin"/>
    <property type="match status" value="1"/>
</dbReference>
<evidence type="ECO:0000313" key="3">
    <source>
        <dbReference type="Proteomes" id="UP000319557"/>
    </source>
</evidence>
<dbReference type="PANTHER" id="PTHR30093">
    <property type="entry name" value="GENERAL SECRETION PATHWAY PROTEIN G"/>
    <property type="match status" value="1"/>
</dbReference>
<dbReference type="RefSeq" id="WP_218934670.1">
    <property type="nucleotide sequence ID" value="NZ_CP036261.1"/>
</dbReference>
<dbReference type="NCBIfam" id="TIGR02532">
    <property type="entry name" value="IV_pilin_GFxxxE"/>
    <property type="match status" value="1"/>
</dbReference>
<keyword evidence="3" id="KW-1185">Reference proteome</keyword>
<sequence length="325" mass="34845">MRTGNRSGFTLVELLVVIAIIGILVGLLLPAVQAAREAARRMQCSNNLKQMGLALQNYHDTYHKFPYGDEGVCGGGWGSNWRLRLMPFCEQNAIYDRWTFGPGHGWTGTTSGNANRDQIDGFSVDFGKCPSSPMDEFRADSGDELFLFSYYGISGAESSPDGNYVASVRANATGTNPNGLYSSGGMLPINELVGMNHCTDGTSNTIIVGEISNYIFNANRTSKEDLRPGLHWGWQMGAVDTLKGAAFVKVNAATITVRYAPNSDLLGSSGVTAEGGGRRNTPLASAHPGGVQVARVDGSVQFLSETIDLNTLTFLSVRDDGQVVK</sequence>
<dbReference type="KEGG" id="ruv:EC9_16820"/>
<organism evidence="2 3">
    <name type="scientific">Rosistilla ulvae</name>
    <dbReference type="NCBI Taxonomy" id="1930277"/>
    <lineage>
        <taxon>Bacteria</taxon>
        <taxon>Pseudomonadati</taxon>
        <taxon>Planctomycetota</taxon>
        <taxon>Planctomycetia</taxon>
        <taxon>Pirellulales</taxon>
        <taxon>Pirellulaceae</taxon>
        <taxon>Rosistilla</taxon>
    </lineage>
</organism>
<dbReference type="Pfam" id="PF07596">
    <property type="entry name" value="SBP_bac_10"/>
    <property type="match status" value="1"/>
</dbReference>
<dbReference type="InterPro" id="IPR012902">
    <property type="entry name" value="N_methyl_site"/>
</dbReference>
<dbReference type="Pfam" id="PF07963">
    <property type="entry name" value="N_methyl"/>
    <property type="match status" value="1"/>
</dbReference>
<dbReference type="Proteomes" id="UP000319557">
    <property type="component" value="Chromosome"/>
</dbReference>
<accession>A0A517LY10</accession>